<evidence type="ECO:0000256" key="12">
    <source>
        <dbReference type="ARBA" id="ARBA00047963"/>
    </source>
</evidence>
<evidence type="ECO:0000256" key="8">
    <source>
        <dbReference type="ARBA" id="ARBA00044911"/>
    </source>
</evidence>
<dbReference type="PANTHER" id="PTHR11820:SF7">
    <property type="entry name" value="ACYLPYRUVASE FAHD1, MITOCHONDRIAL"/>
    <property type="match status" value="1"/>
</dbReference>
<keyword evidence="16" id="KW-1185">Reference proteome</keyword>
<sequence>MASCDRLRNFRTFGKKVMAVGRNYRALAAEQGNPVPEQPIVFMKPTSSYVTEGQSIQVPVGCKRLYFEVELGVVISHKCSQVLEEEVDEYIGGYCLVLDMTAQDFQVNAKAKGHPWCLSKGFDTACPVSDFIPKETIPNYNDVELWLKVNDVTKQKSSTSDMIFPIPKVISYISSYITLEEGDVIITGSPAGAGPVQPGEVIEAGLADIISIKFPVKSS</sequence>
<name>A0A8B8EUP9_CRAVI</name>
<evidence type="ECO:0000256" key="6">
    <source>
        <dbReference type="ARBA" id="ARBA00042340"/>
    </source>
</evidence>
<dbReference type="GO" id="GO:0019752">
    <property type="term" value="P:carboxylic acid metabolic process"/>
    <property type="evidence" value="ECO:0007669"/>
    <property type="project" value="UniProtKB-ARBA"/>
</dbReference>
<dbReference type="Pfam" id="PF01557">
    <property type="entry name" value="FAA_hydrolase"/>
    <property type="match status" value="1"/>
</dbReference>
<dbReference type="GO" id="GO:0018773">
    <property type="term" value="F:acetylpyruvate hydrolase activity"/>
    <property type="evidence" value="ECO:0007669"/>
    <property type="project" value="TreeGrafter"/>
</dbReference>
<dbReference type="Gene3D" id="3.90.850.10">
    <property type="entry name" value="Fumarylacetoacetase-like, C-terminal domain"/>
    <property type="match status" value="1"/>
</dbReference>
<dbReference type="EC" id="4.1.1.112" evidence="2"/>
<evidence type="ECO:0000256" key="14">
    <source>
        <dbReference type="ARBA" id="ARBA00048846"/>
    </source>
</evidence>
<comment type="catalytic activity">
    <reaction evidence="11">
        <text>a 3-acylpyruvate + H2O = a carboxylate + pyruvate + H(+)</text>
        <dbReference type="Rhea" id="RHEA:19009"/>
        <dbReference type="ChEBI" id="CHEBI:15361"/>
        <dbReference type="ChEBI" id="CHEBI:15377"/>
        <dbReference type="ChEBI" id="CHEBI:15378"/>
        <dbReference type="ChEBI" id="CHEBI:29067"/>
        <dbReference type="ChEBI" id="CHEBI:57278"/>
        <dbReference type="EC" id="3.7.1.5"/>
    </reaction>
</comment>
<dbReference type="AlphaFoldDB" id="A0A8B8EUP9"/>
<keyword evidence="3" id="KW-0479">Metal-binding</keyword>
<organism evidence="16 17">
    <name type="scientific">Crassostrea virginica</name>
    <name type="common">Eastern oyster</name>
    <dbReference type="NCBI Taxonomy" id="6565"/>
    <lineage>
        <taxon>Eukaryota</taxon>
        <taxon>Metazoa</taxon>
        <taxon>Spiralia</taxon>
        <taxon>Lophotrochozoa</taxon>
        <taxon>Mollusca</taxon>
        <taxon>Bivalvia</taxon>
        <taxon>Autobranchia</taxon>
        <taxon>Pteriomorphia</taxon>
        <taxon>Ostreida</taxon>
        <taxon>Ostreoidea</taxon>
        <taxon>Ostreidae</taxon>
        <taxon>Crassostrea</taxon>
    </lineage>
</organism>
<dbReference type="PANTHER" id="PTHR11820">
    <property type="entry name" value="ACYLPYRUVASE"/>
    <property type="match status" value="1"/>
</dbReference>
<proteinExistence type="inferred from homology"/>
<comment type="catalytic activity">
    <reaction evidence="8">
        <text>oxaloacetate = enol-oxaloacetate</text>
        <dbReference type="Rhea" id="RHEA:16021"/>
        <dbReference type="ChEBI" id="CHEBI:16452"/>
        <dbReference type="ChEBI" id="CHEBI:17479"/>
        <dbReference type="EC" id="5.3.2.2"/>
    </reaction>
    <physiologicalReaction direction="right-to-left" evidence="8">
        <dbReference type="Rhea" id="RHEA:16023"/>
    </physiologicalReaction>
</comment>
<evidence type="ECO:0000256" key="13">
    <source>
        <dbReference type="ARBA" id="ARBA00047973"/>
    </source>
</evidence>
<evidence type="ECO:0000256" key="1">
    <source>
        <dbReference type="ARBA" id="ARBA00010211"/>
    </source>
</evidence>
<dbReference type="Proteomes" id="UP000694844">
    <property type="component" value="Chromosome 5"/>
</dbReference>
<dbReference type="FunFam" id="3.90.850.10:FF:000003">
    <property type="entry name" value="Fumarylacetoacetate hydrolase domain-containing 1"/>
    <property type="match status" value="1"/>
</dbReference>
<dbReference type="SUPFAM" id="SSF56529">
    <property type="entry name" value="FAH"/>
    <property type="match status" value="1"/>
</dbReference>
<dbReference type="GO" id="GO:0005739">
    <property type="term" value="C:mitochondrion"/>
    <property type="evidence" value="ECO:0007669"/>
    <property type="project" value="TreeGrafter"/>
</dbReference>
<protein>
    <recommendedName>
        <fullName evidence="10">Oxaloacetate tautomerase FAHD1, mitochondrial</fullName>
        <ecNumber evidence="5">3.7.1.5</ecNumber>
        <ecNumber evidence="2">4.1.1.112</ecNumber>
        <ecNumber evidence="9">5.3.2.2</ecNumber>
    </recommendedName>
    <alternativeName>
        <fullName evidence="7">Acylpyruvase FAHD1</fullName>
    </alternativeName>
    <alternativeName>
        <fullName evidence="6">Fumarylacetoacetate hydrolase domain-containing protein 1</fullName>
    </alternativeName>
    <alternativeName>
        <fullName evidence="4">Oxaloacetate decarboxylase</fullName>
    </alternativeName>
</protein>
<dbReference type="GO" id="GO:0047621">
    <property type="term" value="F:acylpyruvate hydrolase activity"/>
    <property type="evidence" value="ECO:0007669"/>
    <property type="project" value="UniProtKB-EC"/>
</dbReference>
<comment type="catalytic activity">
    <reaction evidence="14">
        <text>acetylpyruvate + H2O = acetate + pyruvate + H(+)</text>
        <dbReference type="Rhea" id="RHEA:16097"/>
        <dbReference type="ChEBI" id="CHEBI:15360"/>
        <dbReference type="ChEBI" id="CHEBI:15361"/>
        <dbReference type="ChEBI" id="CHEBI:15377"/>
        <dbReference type="ChEBI" id="CHEBI:15378"/>
        <dbReference type="ChEBI" id="CHEBI:30089"/>
    </reaction>
</comment>
<dbReference type="EC" id="3.7.1.5" evidence="5"/>
<evidence type="ECO:0000313" key="16">
    <source>
        <dbReference type="Proteomes" id="UP000694844"/>
    </source>
</evidence>
<dbReference type="OrthoDB" id="411064at2759"/>
<dbReference type="InterPro" id="IPR036663">
    <property type="entry name" value="Fumarylacetoacetase_C_sf"/>
</dbReference>
<evidence type="ECO:0000256" key="4">
    <source>
        <dbReference type="ARBA" id="ARBA00032305"/>
    </source>
</evidence>
<dbReference type="EC" id="5.3.2.2" evidence="9"/>
<gene>
    <name evidence="17" type="primary">LOC111136850</name>
</gene>
<dbReference type="KEGG" id="cvn:111136850"/>
<evidence type="ECO:0000313" key="17">
    <source>
        <dbReference type="RefSeq" id="XP_022343691.1"/>
    </source>
</evidence>
<comment type="similarity">
    <text evidence="1">Belongs to the FAH family.</text>
</comment>
<accession>A0A8B8EUP9</accession>
<evidence type="ECO:0000256" key="2">
    <source>
        <dbReference type="ARBA" id="ARBA00012947"/>
    </source>
</evidence>
<evidence type="ECO:0000259" key="15">
    <source>
        <dbReference type="Pfam" id="PF01557"/>
    </source>
</evidence>
<evidence type="ECO:0000256" key="3">
    <source>
        <dbReference type="ARBA" id="ARBA00022723"/>
    </source>
</evidence>
<comment type="catalytic activity">
    <reaction evidence="12">
        <text>3-fumarylpyruvate + H2O = fumarate + pyruvate + H(+)</text>
        <dbReference type="Rhea" id="RHEA:26168"/>
        <dbReference type="ChEBI" id="CHEBI:15361"/>
        <dbReference type="ChEBI" id="CHEBI:15377"/>
        <dbReference type="ChEBI" id="CHEBI:15378"/>
        <dbReference type="ChEBI" id="CHEBI:16854"/>
        <dbReference type="ChEBI" id="CHEBI:29806"/>
    </reaction>
</comment>
<comment type="catalytic activity">
    <reaction evidence="13">
        <text>oxaloacetate + H(+) = pyruvate + CO2</text>
        <dbReference type="Rhea" id="RHEA:15641"/>
        <dbReference type="ChEBI" id="CHEBI:15361"/>
        <dbReference type="ChEBI" id="CHEBI:15378"/>
        <dbReference type="ChEBI" id="CHEBI:16452"/>
        <dbReference type="ChEBI" id="CHEBI:16526"/>
        <dbReference type="EC" id="4.1.1.112"/>
    </reaction>
</comment>
<evidence type="ECO:0000256" key="7">
    <source>
        <dbReference type="ARBA" id="ARBA00044830"/>
    </source>
</evidence>
<dbReference type="GeneID" id="111136850"/>
<evidence type="ECO:0000256" key="5">
    <source>
        <dbReference type="ARBA" id="ARBA00039040"/>
    </source>
</evidence>
<dbReference type="InterPro" id="IPR011234">
    <property type="entry name" value="Fumarylacetoacetase-like_C"/>
</dbReference>
<evidence type="ECO:0000256" key="11">
    <source>
        <dbReference type="ARBA" id="ARBA00047858"/>
    </source>
</evidence>
<dbReference type="RefSeq" id="XP_022343691.1">
    <property type="nucleotide sequence ID" value="XM_022487983.1"/>
</dbReference>
<feature type="domain" description="Fumarylacetoacetase-like C-terminal" evidence="15">
    <location>
        <begin position="16"/>
        <end position="216"/>
    </location>
</feature>
<dbReference type="GO" id="GO:0046872">
    <property type="term" value="F:metal ion binding"/>
    <property type="evidence" value="ECO:0007669"/>
    <property type="project" value="UniProtKB-KW"/>
</dbReference>
<dbReference type="GO" id="GO:0050163">
    <property type="term" value="F:oxaloacetate tautomerase activity"/>
    <property type="evidence" value="ECO:0007669"/>
    <property type="project" value="UniProtKB-EC"/>
</dbReference>
<reference evidence="17" key="1">
    <citation type="submission" date="2025-08" db="UniProtKB">
        <authorList>
            <consortium name="RefSeq"/>
        </authorList>
    </citation>
    <scope>IDENTIFICATION</scope>
    <source>
        <tissue evidence="17">Whole sample</tissue>
    </source>
</reference>
<dbReference type="GO" id="GO:0008948">
    <property type="term" value="F:oxaloacetate decarboxylase activity"/>
    <property type="evidence" value="ECO:0007669"/>
    <property type="project" value="UniProtKB-EC"/>
</dbReference>
<evidence type="ECO:0000256" key="9">
    <source>
        <dbReference type="ARBA" id="ARBA00044973"/>
    </source>
</evidence>
<evidence type="ECO:0000256" key="10">
    <source>
        <dbReference type="ARBA" id="ARBA00044980"/>
    </source>
</evidence>